<sequence>MGAILHISESQMIYATVVACLAPLLSFVLAFIFKKAASFISILGISFSFLSSILVFLAVWNSGSAYHFSFPWIDFSGFRINVGILVNNLTVIMLLLVSFIALLVNIYSIEYMRHDNDKPKYFAYLSLFCFAMLALVVADNLFLVYAFWELVGFASYLLIGFWFTRESAAKASKKAFIMNRIGDVGFLVGLLIVYSQFRTLDIDAIFGTGNLISSSFIHQGNWVTPFSTMPDYWLTIAGLCFFAGAIAKSAQFPLHTWLPDAMEGPTAVSSLIHAATMVAAGVFLLVRIEPLFNSTVLTVIASIGLFTAFMAATIGLTQNDIKRVLAFSTISQLGFMILAIGVGNSASAIFHLVTHAFFKCLLFLGAGIVIHEMQHLKDKYAVDFDPQDMLNMGGLKKRLPITFAVFLIAALALSGLPFTSGYLSKDAILLSVFDWSDAKGGIYWIFPIFISIASWCTTFYIFRLIFKVFYGEFRLPKIINTNIDLNKIHDPSNWMKVPVVILAVFCIGLIFSLSPLNLEKSWIYHAFAANNHESGNATFHLLVPIYINILSLLLIFAAYKLYAQNKFSLSAENTWLYKFSYNQWYFNEFYQIFFVNTTVWKAKFWYWFDRTFVDGFVNFLGRFTVYISYAFNWFDRNIVDGLVNFSALLVERIGIWFRAVHNGKFQHYVVWMLIIFLSFFIFQMIF</sequence>
<reference evidence="9 10" key="1">
    <citation type="journal article" date="2011" name="Stand. Genomic Sci.">
        <title>Complete genome sequence of the gliding, heparinolytic Pedobacter saltans type strain (113).</title>
        <authorList>
            <person name="Liolios K."/>
            <person name="Sikorski J."/>
            <person name="Lu M."/>
            <person name="Nolan M."/>
            <person name="Lapidus A."/>
            <person name="Lucas S."/>
            <person name="Hammon N."/>
            <person name="Deshpande S."/>
            <person name="Cheng J.F."/>
            <person name="Tapia R."/>
            <person name="Han C."/>
            <person name="Goodwin L."/>
            <person name="Pitluck S."/>
            <person name="Huntemann M."/>
            <person name="Ivanova N."/>
            <person name="Pagani I."/>
            <person name="Mavromatis K."/>
            <person name="Ovchinikova G."/>
            <person name="Pati A."/>
            <person name="Chen A."/>
            <person name="Palaniappan K."/>
            <person name="Land M."/>
            <person name="Hauser L."/>
            <person name="Brambilla E.M."/>
            <person name="Kotsyurbenko O."/>
            <person name="Rohde M."/>
            <person name="Tindall B.J."/>
            <person name="Abt B."/>
            <person name="Goker M."/>
            <person name="Detter J.C."/>
            <person name="Woyke T."/>
            <person name="Bristow J."/>
            <person name="Eisen J.A."/>
            <person name="Markowitz V."/>
            <person name="Hugenholtz P."/>
            <person name="Klenk H.P."/>
            <person name="Kyrpides N.C."/>
        </authorList>
    </citation>
    <scope>NUCLEOTIDE SEQUENCE [LARGE SCALE GENOMIC DNA]</scope>
    <source>
        <strain evidence="10">ATCC 51119 / DSM 12145 / JCM 21818 / LMG 10337 / NBRC 100064 / NCIMB 13643</strain>
    </source>
</reference>
<dbReference type="InterPro" id="IPR001516">
    <property type="entry name" value="Proton_antipo_N"/>
</dbReference>
<dbReference type="PRINTS" id="PR01434">
    <property type="entry name" value="NADHDHGNASE5"/>
</dbReference>
<keyword evidence="2 5" id="KW-0812">Transmembrane</keyword>
<reference evidence="10" key="2">
    <citation type="submission" date="2011-02" db="EMBL/GenBank/DDBJ databases">
        <title>The complete genome of Pedobacter saltans DSM 12145.</title>
        <authorList>
            <consortium name="US DOE Joint Genome Institute (JGI-PGF)"/>
            <person name="Lucas S."/>
            <person name="Copeland A."/>
            <person name="Lapidus A."/>
            <person name="Bruce D."/>
            <person name="Goodwin L."/>
            <person name="Pitluck S."/>
            <person name="Kyrpides N."/>
            <person name="Mavromatis K."/>
            <person name="Pagani I."/>
            <person name="Ivanova N."/>
            <person name="Ovchinnikova G."/>
            <person name="Lu M."/>
            <person name="Detter J.C."/>
            <person name="Han C."/>
            <person name="Land M."/>
            <person name="Hauser L."/>
            <person name="Markowitz V."/>
            <person name="Cheng J.-F."/>
            <person name="Hugenholtz P."/>
            <person name="Woyke T."/>
            <person name="Wu D."/>
            <person name="Tindall B."/>
            <person name="Pomrenke H.G."/>
            <person name="Brambilla E."/>
            <person name="Klenk H.-P."/>
            <person name="Eisen J.A."/>
        </authorList>
    </citation>
    <scope>NUCLEOTIDE SEQUENCE [LARGE SCALE GENOMIC DNA]</scope>
    <source>
        <strain evidence="10">ATCC 51119 / DSM 12145 / JCM 21818 / LMG 10337 / NBRC 100064 / NCIMB 13643</strain>
    </source>
</reference>
<feature type="transmembrane region" description="Helical" evidence="6">
    <location>
        <begin position="144"/>
        <end position="164"/>
    </location>
</feature>
<feature type="transmembrane region" description="Helical" evidence="6">
    <location>
        <begin position="176"/>
        <end position="197"/>
    </location>
</feature>
<feature type="transmembrane region" description="Helical" evidence="6">
    <location>
        <begin position="324"/>
        <end position="342"/>
    </location>
</feature>
<feature type="transmembrane region" description="Helical" evidence="6">
    <location>
        <begin position="668"/>
        <end position="685"/>
    </location>
</feature>
<evidence type="ECO:0000256" key="6">
    <source>
        <dbReference type="SAM" id="Phobius"/>
    </source>
</evidence>
<feature type="transmembrane region" description="Helical" evidence="6">
    <location>
        <begin position="121"/>
        <end position="138"/>
    </location>
</feature>
<keyword evidence="10" id="KW-1185">Reference proteome</keyword>
<gene>
    <name evidence="9" type="ordered locus">Pedsa_1945</name>
</gene>
<feature type="transmembrane region" description="Helical" evidence="6">
    <location>
        <begin position="399"/>
        <end position="422"/>
    </location>
</feature>
<evidence type="ECO:0000259" key="8">
    <source>
        <dbReference type="Pfam" id="PF00662"/>
    </source>
</evidence>
<dbReference type="PANTHER" id="PTHR42829">
    <property type="entry name" value="NADH-UBIQUINONE OXIDOREDUCTASE CHAIN 5"/>
    <property type="match status" value="1"/>
</dbReference>
<dbReference type="InterPro" id="IPR001750">
    <property type="entry name" value="ND/Mrp_TM"/>
</dbReference>
<dbReference type="InterPro" id="IPR018393">
    <property type="entry name" value="NADHpl_OxRdtase_5_subgr"/>
</dbReference>
<dbReference type="GO" id="GO:0008137">
    <property type="term" value="F:NADH dehydrogenase (ubiquinone) activity"/>
    <property type="evidence" value="ECO:0007669"/>
    <property type="project" value="InterPro"/>
</dbReference>
<evidence type="ECO:0000256" key="1">
    <source>
        <dbReference type="ARBA" id="ARBA00004127"/>
    </source>
</evidence>
<feature type="transmembrane region" description="Helical" evidence="6">
    <location>
        <begin position="292"/>
        <end position="312"/>
    </location>
</feature>
<feature type="transmembrane region" description="Helical" evidence="6">
    <location>
        <begin position="80"/>
        <end position="109"/>
    </location>
</feature>
<feature type="transmembrane region" description="Helical" evidence="6">
    <location>
        <begin position="348"/>
        <end position="370"/>
    </location>
</feature>
<dbReference type="GO" id="GO:0042773">
    <property type="term" value="P:ATP synthesis coupled electron transport"/>
    <property type="evidence" value="ECO:0007669"/>
    <property type="project" value="InterPro"/>
</dbReference>
<name>F0S9E8_PSESL</name>
<dbReference type="Gene3D" id="1.20.5.2700">
    <property type="match status" value="2"/>
</dbReference>
<keyword evidence="3 6" id="KW-1133">Transmembrane helix</keyword>
<feature type="transmembrane region" description="Helical" evidence="6">
    <location>
        <begin position="232"/>
        <end position="254"/>
    </location>
</feature>
<feature type="transmembrane region" description="Helical" evidence="6">
    <location>
        <begin position="12"/>
        <end position="32"/>
    </location>
</feature>
<keyword evidence="4 6" id="KW-0472">Membrane</keyword>
<feature type="transmembrane region" description="Helical" evidence="6">
    <location>
        <begin position="442"/>
        <end position="466"/>
    </location>
</feature>
<dbReference type="STRING" id="762903.Pedsa_1945"/>
<evidence type="ECO:0000259" key="7">
    <source>
        <dbReference type="Pfam" id="PF00361"/>
    </source>
</evidence>
<dbReference type="GO" id="GO:0003954">
    <property type="term" value="F:NADH dehydrogenase activity"/>
    <property type="evidence" value="ECO:0007669"/>
    <property type="project" value="TreeGrafter"/>
</dbReference>
<dbReference type="InterPro" id="IPR003945">
    <property type="entry name" value="NU5C-like"/>
</dbReference>
<evidence type="ECO:0000256" key="3">
    <source>
        <dbReference type="ARBA" id="ARBA00022989"/>
    </source>
</evidence>
<feature type="transmembrane region" description="Helical" evidence="6">
    <location>
        <begin position="497"/>
        <end position="518"/>
    </location>
</feature>
<feature type="domain" description="NADH:quinone oxidoreductase/Mrp antiporter transmembrane" evidence="7">
    <location>
        <begin position="138"/>
        <end position="437"/>
    </location>
</feature>
<dbReference type="GO" id="GO:0012505">
    <property type="term" value="C:endomembrane system"/>
    <property type="evidence" value="ECO:0007669"/>
    <property type="project" value="UniProtKB-SubCell"/>
</dbReference>
<feature type="transmembrane region" description="Helical" evidence="6">
    <location>
        <begin position="39"/>
        <end position="60"/>
    </location>
</feature>
<dbReference type="Pfam" id="PF00662">
    <property type="entry name" value="Proton_antipo_N"/>
    <property type="match status" value="1"/>
</dbReference>
<organism evidence="9 10">
    <name type="scientific">Pseudopedobacter saltans (strain ATCC 51119 / DSM 12145 / JCM 21818 / CCUG 39354 / LMG 10337 / NBRC 100064 / NCIMB 13643)</name>
    <name type="common">Pedobacter saltans</name>
    <dbReference type="NCBI Taxonomy" id="762903"/>
    <lineage>
        <taxon>Bacteria</taxon>
        <taxon>Pseudomonadati</taxon>
        <taxon>Bacteroidota</taxon>
        <taxon>Sphingobacteriia</taxon>
        <taxon>Sphingobacteriales</taxon>
        <taxon>Sphingobacteriaceae</taxon>
        <taxon>Pseudopedobacter</taxon>
    </lineage>
</organism>
<accession>F0S9E8</accession>
<dbReference type="KEGG" id="psn:Pedsa_1945"/>
<proteinExistence type="predicted"/>
<protein>
    <submittedName>
        <fullName evidence="9">Proton-translocating NADH-quinone oxidoreductase, chain L</fullName>
    </submittedName>
</protein>
<comment type="subcellular location">
    <subcellularLocation>
        <location evidence="1">Endomembrane system</location>
        <topology evidence="1">Multi-pass membrane protein</topology>
    </subcellularLocation>
    <subcellularLocation>
        <location evidence="5">Membrane</location>
        <topology evidence="5">Multi-pass membrane protein</topology>
    </subcellularLocation>
</comment>
<dbReference type="EMBL" id="CP002545">
    <property type="protein sequence ID" value="ADY52498.1"/>
    <property type="molecule type" value="Genomic_DNA"/>
</dbReference>
<dbReference type="PRINTS" id="PR01435">
    <property type="entry name" value="NPOXDRDTASE5"/>
</dbReference>
<dbReference type="eggNOG" id="COG1009">
    <property type="taxonomic scope" value="Bacteria"/>
</dbReference>
<evidence type="ECO:0000313" key="9">
    <source>
        <dbReference type="EMBL" id="ADY52498.1"/>
    </source>
</evidence>
<dbReference type="GO" id="GO:0015990">
    <property type="term" value="P:electron transport coupled proton transport"/>
    <property type="evidence" value="ECO:0007669"/>
    <property type="project" value="TreeGrafter"/>
</dbReference>
<evidence type="ECO:0000313" key="10">
    <source>
        <dbReference type="Proteomes" id="UP000000310"/>
    </source>
</evidence>
<feature type="domain" description="NADH-Ubiquinone oxidoreductase (complex I) chain 5 N-terminal" evidence="8">
    <location>
        <begin position="72"/>
        <end position="122"/>
    </location>
</feature>
<dbReference type="NCBIfam" id="TIGR01974">
    <property type="entry name" value="NDH_I_L"/>
    <property type="match status" value="1"/>
</dbReference>
<evidence type="ECO:0000256" key="4">
    <source>
        <dbReference type="ARBA" id="ARBA00023136"/>
    </source>
</evidence>
<feature type="transmembrane region" description="Helical" evidence="6">
    <location>
        <begin position="266"/>
        <end position="286"/>
    </location>
</feature>
<dbReference type="OrthoDB" id="9807568at2"/>
<dbReference type="RefSeq" id="WP_013632985.1">
    <property type="nucleotide sequence ID" value="NC_015177.1"/>
</dbReference>
<dbReference type="Proteomes" id="UP000000310">
    <property type="component" value="Chromosome"/>
</dbReference>
<dbReference type="HOGENOM" id="CLU_007100_6_0_10"/>
<dbReference type="NCBIfam" id="NF005141">
    <property type="entry name" value="PRK06590.1"/>
    <property type="match status" value="1"/>
</dbReference>
<evidence type="ECO:0000256" key="2">
    <source>
        <dbReference type="ARBA" id="ARBA00022692"/>
    </source>
</evidence>
<dbReference type="GO" id="GO:0016020">
    <property type="term" value="C:membrane"/>
    <property type="evidence" value="ECO:0007669"/>
    <property type="project" value="UniProtKB-SubCell"/>
</dbReference>
<dbReference type="AlphaFoldDB" id="F0S9E8"/>
<evidence type="ECO:0000256" key="5">
    <source>
        <dbReference type="RuleBase" id="RU000320"/>
    </source>
</evidence>
<dbReference type="PANTHER" id="PTHR42829:SF2">
    <property type="entry name" value="NADH-UBIQUINONE OXIDOREDUCTASE CHAIN 5"/>
    <property type="match status" value="1"/>
</dbReference>
<dbReference type="Pfam" id="PF00361">
    <property type="entry name" value="Proton_antipo_M"/>
    <property type="match status" value="1"/>
</dbReference>
<feature type="transmembrane region" description="Helical" evidence="6">
    <location>
        <begin position="538"/>
        <end position="559"/>
    </location>
</feature>